<evidence type="ECO:0000313" key="2">
    <source>
        <dbReference type="EMBL" id="OQD69963.1"/>
    </source>
</evidence>
<name>A0A1V6NZ09_PENDC</name>
<dbReference type="PANTHER" id="PTHR43319">
    <property type="entry name" value="BETA-LACTAMASE-RELATED"/>
    <property type="match status" value="1"/>
</dbReference>
<proteinExistence type="predicted"/>
<evidence type="ECO:0000313" key="3">
    <source>
        <dbReference type="Proteomes" id="UP000191522"/>
    </source>
</evidence>
<keyword evidence="3" id="KW-1185">Reference proteome</keyword>
<dbReference type="STRING" id="69771.A0A1V6NZ09"/>
<reference evidence="3" key="1">
    <citation type="journal article" date="2017" name="Nat. Microbiol.">
        <title>Global analysis of biosynthetic gene clusters reveals vast potential of secondary metabolite production in Penicillium species.</title>
        <authorList>
            <person name="Nielsen J.C."/>
            <person name="Grijseels S."/>
            <person name="Prigent S."/>
            <person name="Ji B."/>
            <person name="Dainat J."/>
            <person name="Nielsen K.F."/>
            <person name="Frisvad J.C."/>
            <person name="Workman M."/>
            <person name="Nielsen J."/>
        </authorList>
    </citation>
    <scope>NUCLEOTIDE SEQUENCE [LARGE SCALE GENOMIC DNA]</scope>
    <source>
        <strain evidence="3">IBT 11843</strain>
    </source>
</reference>
<dbReference type="Pfam" id="PF00144">
    <property type="entry name" value="Beta-lactamase"/>
    <property type="match status" value="1"/>
</dbReference>
<dbReference type="Gene3D" id="3.40.710.10">
    <property type="entry name" value="DD-peptidase/beta-lactamase superfamily"/>
    <property type="match status" value="2"/>
</dbReference>
<dbReference type="InterPro" id="IPR012338">
    <property type="entry name" value="Beta-lactam/transpept-like"/>
</dbReference>
<sequence>MAETYRTCDPTFNAVRELLAQQVANGSEVGASICVNINRKDVLGIWSGHADLERTKPWDKDTLTPAWSCSKVVTNLAALMLIDRGLIDLHGLVRVRGKRQRERQGIPHLEPFVWCSWLGTGNHLGRSLRYEEINRLACEGSLCGGLLVNTAGITKSLKQFIADEIVGPLGADFTLGLPEKKDIRRTTFQRRNNRAPGFRGAEIGAANGFSNVRSLVRIGSMVSLDGTVDGKQYFSPGVIDRLCEEQISEIDMVTDYSCVSGLVSGFLCPRLFLGFQRVAFAFVLDGLKRLLSWISIVG</sequence>
<organism evidence="2 3">
    <name type="scientific">Penicillium decumbens</name>
    <dbReference type="NCBI Taxonomy" id="69771"/>
    <lineage>
        <taxon>Eukaryota</taxon>
        <taxon>Fungi</taxon>
        <taxon>Dikarya</taxon>
        <taxon>Ascomycota</taxon>
        <taxon>Pezizomycotina</taxon>
        <taxon>Eurotiomycetes</taxon>
        <taxon>Eurotiomycetidae</taxon>
        <taxon>Eurotiales</taxon>
        <taxon>Aspergillaceae</taxon>
        <taxon>Penicillium</taxon>
    </lineage>
</organism>
<dbReference type="InterPro" id="IPR052907">
    <property type="entry name" value="Beta-lactamase/esterase"/>
</dbReference>
<dbReference type="InterPro" id="IPR001466">
    <property type="entry name" value="Beta-lactam-related"/>
</dbReference>
<accession>A0A1V6NZ09</accession>
<dbReference type="Proteomes" id="UP000191522">
    <property type="component" value="Unassembled WGS sequence"/>
</dbReference>
<dbReference type="AlphaFoldDB" id="A0A1V6NZ09"/>
<evidence type="ECO:0000259" key="1">
    <source>
        <dbReference type="Pfam" id="PF00144"/>
    </source>
</evidence>
<dbReference type="EMBL" id="MDYL01000028">
    <property type="protein sequence ID" value="OQD69963.1"/>
    <property type="molecule type" value="Genomic_DNA"/>
</dbReference>
<comment type="caution">
    <text evidence="2">The sequence shown here is derived from an EMBL/GenBank/DDBJ whole genome shotgun (WGS) entry which is preliminary data.</text>
</comment>
<feature type="domain" description="Beta-lactamase-related" evidence="1">
    <location>
        <begin position="15"/>
        <end position="91"/>
    </location>
</feature>
<dbReference type="OrthoDB" id="5946976at2759"/>
<dbReference type="PANTHER" id="PTHR43319:SF3">
    <property type="entry name" value="BETA-LACTAMASE-RELATED DOMAIN-CONTAINING PROTEIN"/>
    <property type="match status" value="1"/>
</dbReference>
<dbReference type="SUPFAM" id="SSF56601">
    <property type="entry name" value="beta-lactamase/transpeptidase-like"/>
    <property type="match status" value="1"/>
</dbReference>
<gene>
    <name evidence="2" type="ORF">PENDEC_c028G03627</name>
</gene>
<protein>
    <recommendedName>
        <fullName evidence="1">Beta-lactamase-related domain-containing protein</fullName>
    </recommendedName>
</protein>